<gene>
    <name evidence="1" type="ORF">HD841_003234</name>
</gene>
<name>A0A7Y9FSF8_9SPHN</name>
<accession>A0A7Y9FSF8</accession>
<sequence>MAYGDRAVFLGEGQRRGKHCDVLAVRGDLSAVAFDDIGGIWCMTAHLHVIPRRPRPDF</sequence>
<dbReference type="AlphaFoldDB" id="A0A7Y9FSF8"/>
<keyword evidence="2" id="KW-1185">Reference proteome</keyword>
<reference evidence="1 2" key="1">
    <citation type="submission" date="2020-07" db="EMBL/GenBank/DDBJ databases">
        <authorList>
            <person name="Partida-Martinez L."/>
            <person name="Huntemann M."/>
            <person name="Clum A."/>
            <person name="Wang J."/>
            <person name="Palaniappan K."/>
            <person name="Ritter S."/>
            <person name="Chen I.-M."/>
            <person name="Stamatis D."/>
            <person name="Reddy T."/>
            <person name="O'Malley R."/>
            <person name="Daum C."/>
            <person name="Shapiro N."/>
            <person name="Ivanova N."/>
            <person name="Kyrpides N."/>
            <person name="Woyke T."/>
        </authorList>
    </citation>
    <scope>NUCLEOTIDE SEQUENCE [LARGE SCALE GENOMIC DNA]</scope>
    <source>
        <strain evidence="1 2">AS2.3</strain>
    </source>
</reference>
<dbReference type="EMBL" id="JACCBY010000005">
    <property type="protein sequence ID" value="NYD91426.1"/>
    <property type="molecule type" value="Genomic_DNA"/>
</dbReference>
<dbReference type="Proteomes" id="UP000517753">
    <property type="component" value="Unassembled WGS sequence"/>
</dbReference>
<proteinExistence type="predicted"/>
<protein>
    <submittedName>
        <fullName evidence="1">Uncharacterized protein</fullName>
    </submittedName>
</protein>
<organism evidence="1 2">
    <name type="scientific">Sphingomonas melonis</name>
    <dbReference type="NCBI Taxonomy" id="152682"/>
    <lineage>
        <taxon>Bacteria</taxon>
        <taxon>Pseudomonadati</taxon>
        <taxon>Pseudomonadota</taxon>
        <taxon>Alphaproteobacteria</taxon>
        <taxon>Sphingomonadales</taxon>
        <taxon>Sphingomonadaceae</taxon>
        <taxon>Sphingomonas</taxon>
    </lineage>
</organism>
<comment type="caution">
    <text evidence="1">The sequence shown here is derived from an EMBL/GenBank/DDBJ whole genome shotgun (WGS) entry which is preliminary data.</text>
</comment>
<evidence type="ECO:0000313" key="1">
    <source>
        <dbReference type="EMBL" id="NYD91426.1"/>
    </source>
</evidence>
<evidence type="ECO:0000313" key="2">
    <source>
        <dbReference type="Proteomes" id="UP000517753"/>
    </source>
</evidence>
<reference evidence="1 2" key="2">
    <citation type="submission" date="2020-08" db="EMBL/GenBank/DDBJ databases">
        <title>The Agave Microbiome: Exploring the role of microbial communities in plant adaptations to desert environments.</title>
        <authorList>
            <person name="Partida-Martinez L.P."/>
        </authorList>
    </citation>
    <scope>NUCLEOTIDE SEQUENCE [LARGE SCALE GENOMIC DNA]</scope>
    <source>
        <strain evidence="1 2">AS2.3</strain>
    </source>
</reference>